<dbReference type="AlphaFoldDB" id="A0AAD5XNQ5"/>
<keyword evidence="5" id="KW-0028">Amino-acid biosynthesis</keyword>
<name>A0AAD5XNQ5_9FUNG</name>
<dbReference type="InterPro" id="IPR051166">
    <property type="entry name" value="Threonine_Synthase"/>
</dbReference>
<dbReference type="NCBIfam" id="TIGR00260">
    <property type="entry name" value="thrC"/>
    <property type="match status" value="1"/>
</dbReference>
<comment type="caution">
    <text evidence="13">The sequence shown here is derived from an EMBL/GenBank/DDBJ whole genome shotgun (WGS) entry which is preliminary data.</text>
</comment>
<comment type="cofactor">
    <cofactor evidence="1 9">
        <name>pyridoxal 5'-phosphate</name>
        <dbReference type="ChEBI" id="CHEBI:597326"/>
    </cofactor>
</comment>
<evidence type="ECO:0000256" key="8">
    <source>
        <dbReference type="ARBA" id="ARBA00023239"/>
    </source>
</evidence>
<dbReference type="FunFam" id="3.40.50.1100:FF:000024">
    <property type="entry name" value="Probable threonine synthase"/>
    <property type="match status" value="1"/>
</dbReference>
<evidence type="ECO:0000256" key="1">
    <source>
        <dbReference type="ARBA" id="ARBA00001933"/>
    </source>
</evidence>
<dbReference type="PANTHER" id="PTHR42690">
    <property type="entry name" value="THREONINE SYNTHASE FAMILY MEMBER"/>
    <property type="match status" value="1"/>
</dbReference>
<dbReference type="InterPro" id="IPR036052">
    <property type="entry name" value="TrpB-like_PALP_sf"/>
</dbReference>
<dbReference type="Pfam" id="PF24857">
    <property type="entry name" value="THR4_C"/>
    <property type="match status" value="1"/>
</dbReference>
<feature type="modified residue" description="N6-(pyridoxal phosphate)lysine" evidence="9">
    <location>
        <position position="138"/>
    </location>
</feature>
<dbReference type="InterPro" id="IPR001926">
    <property type="entry name" value="TrpB-like_PALP"/>
</dbReference>
<comment type="pathway">
    <text evidence="2">Amino-acid biosynthesis; L-threonine biosynthesis; L-threonine from L-aspartate: step 5/5.</text>
</comment>
<sequence>MLYRSTRGHSSGLSFEDAVFAGLAPDGGLYVPHDIPTVTPDQLAAWKDLSFPDLATSIFRLFIAQDEIPDADLADIVRRSFATFSSPDVTPLAKLPNVDAPPPPPPSSSSTATTASNNSDLANLYVLELFHGPTFAFKDVALQVLGNFFEYFLERKNRAAAADKNNNYGITVLGATSGDTGGAAIYGLRGKNNVDVFILHPKGRISDVQRQQMTSVLDPNVHNIAVEGTFDDCQDIVKAAFSDQPFRTRFHLAAVNSINWARILAQTSYYFHSYFALVRRIGDDETARVQYCVPTGNFGDVLAGYYAVRMGLPIARLIVATNENDILHRFFQTGTYEKKRTSSGEEKVKATLSPAMDILVSSNFERLLWYLARGDGRSAAAGKKTSAEEEDSAAQNASKYIVEWMNALKTTGGFTVPADLHTRARELFDSFCTSDAMTTDAIRRYYHHRYTPGATAHYVLDPHTAVGVVAAEQIVTTTTTASISTTTTTTYTVCLSTASPGKFPDAVLEAINDAKTNKPQGFKPIAYADFAPPQLVALKGLPTRCVDVTNDGGDAGIALEKVRAVLEGVVGAKFPKQ</sequence>
<dbReference type="EMBL" id="JADGJQ010000060">
    <property type="protein sequence ID" value="KAJ3174797.1"/>
    <property type="molecule type" value="Genomic_DNA"/>
</dbReference>
<feature type="domain" description="Tryptophan synthase beta chain-like PALP" evidence="11">
    <location>
        <begin position="124"/>
        <end position="359"/>
    </location>
</feature>
<gene>
    <name evidence="13" type="primary">THR4</name>
    <name evidence="13" type="ORF">HDU87_006913</name>
</gene>
<evidence type="ECO:0000256" key="4">
    <source>
        <dbReference type="ARBA" id="ARBA00013028"/>
    </source>
</evidence>
<evidence type="ECO:0000313" key="13">
    <source>
        <dbReference type="EMBL" id="KAJ3174797.1"/>
    </source>
</evidence>
<dbReference type="FunFam" id="3.90.1380.10:FF:000003">
    <property type="entry name" value="THR4p Threonine synthase"/>
    <property type="match status" value="1"/>
</dbReference>
<proteinExistence type="inferred from homology"/>
<keyword evidence="14" id="KW-1185">Reference proteome</keyword>
<dbReference type="InterPro" id="IPR037158">
    <property type="entry name" value="Thr_synth_N_sf"/>
</dbReference>
<dbReference type="GO" id="GO:0030170">
    <property type="term" value="F:pyridoxal phosphate binding"/>
    <property type="evidence" value="ECO:0007669"/>
    <property type="project" value="InterPro"/>
</dbReference>
<evidence type="ECO:0000256" key="9">
    <source>
        <dbReference type="PIRSR" id="PIRSR604450-51"/>
    </source>
</evidence>
<dbReference type="InterPro" id="IPR004450">
    <property type="entry name" value="Thr_synthase-like"/>
</dbReference>
<keyword evidence="8" id="KW-0456">Lyase</keyword>
<dbReference type="Gene3D" id="3.40.50.1100">
    <property type="match status" value="2"/>
</dbReference>
<dbReference type="Pfam" id="PF14821">
    <property type="entry name" value="Thr_synth_N"/>
    <property type="match status" value="1"/>
</dbReference>
<evidence type="ECO:0000259" key="11">
    <source>
        <dbReference type="Pfam" id="PF00291"/>
    </source>
</evidence>
<dbReference type="SUPFAM" id="SSF53686">
    <property type="entry name" value="Tryptophan synthase beta subunit-like PLP-dependent enzymes"/>
    <property type="match status" value="1"/>
</dbReference>
<dbReference type="PANTHER" id="PTHR42690:SF1">
    <property type="entry name" value="THREONINE SYNTHASE-LIKE 2"/>
    <property type="match status" value="1"/>
</dbReference>
<evidence type="ECO:0000256" key="7">
    <source>
        <dbReference type="ARBA" id="ARBA00022898"/>
    </source>
</evidence>
<evidence type="ECO:0000256" key="6">
    <source>
        <dbReference type="ARBA" id="ARBA00022697"/>
    </source>
</evidence>
<keyword evidence="6" id="KW-0791">Threonine biosynthesis</keyword>
<organism evidence="13 14">
    <name type="scientific">Geranomyces variabilis</name>
    <dbReference type="NCBI Taxonomy" id="109894"/>
    <lineage>
        <taxon>Eukaryota</taxon>
        <taxon>Fungi</taxon>
        <taxon>Fungi incertae sedis</taxon>
        <taxon>Chytridiomycota</taxon>
        <taxon>Chytridiomycota incertae sedis</taxon>
        <taxon>Chytridiomycetes</taxon>
        <taxon>Spizellomycetales</taxon>
        <taxon>Powellomycetaceae</taxon>
        <taxon>Geranomyces</taxon>
    </lineage>
</organism>
<evidence type="ECO:0000256" key="5">
    <source>
        <dbReference type="ARBA" id="ARBA00022605"/>
    </source>
</evidence>
<evidence type="ECO:0000259" key="12">
    <source>
        <dbReference type="Pfam" id="PF14821"/>
    </source>
</evidence>
<evidence type="ECO:0000256" key="2">
    <source>
        <dbReference type="ARBA" id="ARBA00004979"/>
    </source>
</evidence>
<evidence type="ECO:0000313" key="14">
    <source>
        <dbReference type="Proteomes" id="UP001212152"/>
    </source>
</evidence>
<dbReference type="GO" id="GO:0009088">
    <property type="term" value="P:threonine biosynthetic process"/>
    <property type="evidence" value="ECO:0007669"/>
    <property type="project" value="UniProtKB-KW"/>
</dbReference>
<feature type="region of interest" description="Disordered" evidence="10">
    <location>
        <begin position="92"/>
        <end position="115"/>
    </location>
</feature>
<dbReference type="Proteomes" id="UP001212152">
    <property type="component" value="Unassembled WGS sequence"/>
</dbReference>
<evidence type="ECO:0000256" key="10">
    <source>
        <dbReference type="SAM" id="MobiDB-lite"/>
    </source>
</evidence>
<protein>
    <recommendedName>
        <fullName evidence="4">threonine synthase</fullName>
        <ecNumber evidence="4">4.2.3.1</ecNumber>
    </recommendedName>
</protein>
<comment type="similarity">
    <text evidence="3">Belongs to the threonine synthase family.</text>
</comment>
<dbReference type="CDD" id="cd01560">
    <property type="entry name" value="Thr-synth_2"/>
    <property type="match status" value="1"/>
</dbReference>
<dbReference type="PROSITE" id="PS00165">
    <property type="entry name" value="DEHYDRATASE_SER_THR"/>
    <property type="match status" value="1"/>
</dbReference>
<dbReference type="Gene3D" id="3.90.1380.10">
    <property type="entry name" value="Threonine synthase, N-terminal domain"/>
    <property type="match status" value="1"/>
</dbReference>
<dbReference type="EC" id="4.2.3.1" evidence="4"/>
<dbReference type="InterPro" id="IPR000634">
    <property type="entry name" value="Ser/Thr_deHydtase_PyrdxlP-BS"/>
</dbReference>
<dbReference type="Pfam" id="PF00291">
    <property type="entry name" value="PALP"/>
    <property type="match status" value="1"/>
</dbReference>
<keyword evidence="7 9" id="KW-0663">Pyridoxal phosphate</keyword>
<feature type="domain" description="Threonine synthase N-terminal" evidence="12">
    <location>
        <begin position="3"/>
        <end position="81"/>
    </location>
</feature>
<dbReference type="InterPro" id="IPR029144">
    <property type="entry name" value="Thr_synth_N"/>
</dbReference>
<dbReference type="GO" id="GO:0004795">
    <property type="term" value="F:threonine synthase activity"/>
    <property type="evidence" value="ECO:0007669"/>
    <property type="project" value="UniProtKB-EC"/>
</dbReference>
<reference evidence="13" key="1">
    <citation type="submission" date="2020-05" db="EMBL/GenBank/DDBJ databases">
        <title>Phylogenomic resolution of chytrid fungi.</title>
        <authorList>
            <person name="Stajich J.E."/>
            <person name="Amses K."/>
            <person name="Simmons R."/>
            <person name="Seto K."/>
            <person name="Myers J."/>
            <person name="Bonds A."/>
            <person name="Quandt C.A."/>
            <person name="Barry K."/>
            <person name="Liu P."/>
            <person name="Grigoriev I."/>
            <person name="Longcore J.E."/>
            <person name="James T.Y."/>
        </authorList>
    </citation>
    <scope>NUCLEOTIDE SEQUENCE</scope>
    <source>
        <strain evidence="13">JEL0379</strain>
    </source>
</reference>
<accession>A0AAD5XNQ5</accession>
<evidence type="ECO:0000256" key="3">
    <source>
        <dbReference type="ARBA" id="ARBA00005517"/>
    </source>
</evidence>